<keyword evidence="3" id="KW-1185">Reference proteome</keyword>
<name>A0A504U651_9HYPH</name>
<dbReference type="RefSeq" id="WP_140831642.1">
    <property type="nucleotide sequence ID" value="NZ_VFYP01000005.1"/>
</dbReference>
<dbReference type="CDD" id="cd03801">
    <property type="entry name" value="GT4_PimA-like"/>
    <property type="match status" value="1"/>
</dbReference>
<proteinExistence type="predicted"/>
<dbReference type="Pfam" id="PF00534">
    <property type="entry name" value="Glycos_transf_1"/>
    <property type="match status" value="1"/>
</dbReference>
<protein>
    <submittedName>
        <fullName evidence="2">Glycosyltransferase family 4 protein</fullName>
    </submittedName>
</protein>
<dbReference type="InterPro" id="IPR001296">
    <property type="entry name" value="Glyco_trans_1"/>
</dbReference>
<feature type="domain" description="Glycosyl transferase family 1" evidence="1">
    <location>
        <begin position="235"/>
        <end position="383"/>
    </location>
</feature>
<evidence type="ECO:0000313" key="2">
    <source>
        <dbReference type="EMBL" id="TPP05476.1"/>
    </source>
</evidence>
<dbReference type="GO" id="GO:0016757">
    <property type="term" value="F:glycosyltransferase activity"/>
    <property type="evidence" value="ECO:0007669"/>
    <property type="project" value="InterPro"/>
</dbReference>
<dbReference type="SUPFAM" id="SSF53756">
    <property type="entry name" value="UDP-Glycosyltransferase/glycogen phosphorylase"/>
    <property type="match status" value="1"/>
</dbReference>
<reference evidence="2 3" key="1">
    <citation type="submission" date="2019-06" db="EMBL/GenBank/DDBJ databases">
        <title>Rhizobium sp. CL12 isolated from roots of soybean.</title>
        <authorList>
            <person name="Wang C."/>
        </authorList>
    </citation>
    <scope>NUCLEOTIDE SEQUENCE [LARGE SCALE GENOMIC DNA]</scope>
    <source>
        <strain evidence="2 3">CL12</strain>
    </source>
</reference>
<accession>A0A504U651</accession>
<gene>
    <name evidence="2" type="ORF">FJQ55_20925</name>
</gene>
<dbReference type="Gene3D" id="3.40.50.2000">
    <property type="entry name" value="Glycogen Phosphorylase B"/>
    <property type="match status" value="2"/>
</dbReference>
<dbReference type="AlphaFoldDB" id="A0A504U651"/>
<keyword evidence="2" id="KW-0808">Transferase</keyword>
<evidence type="ECO:0000259" key="1">
    <source>
        <dbReference type="Pfam" id="PF00534"/>
    </source>
</evidence>
<dbReference type="OrthoDB" id="9807414at2"/>
<evidence type="ECO:0000313" key="3">
    <source>
        <dbReference type="Proteomes" id="UP000316429"/>
    </source>
</evidence>
<sequence length="412" mass="45418">MKPPVERVVIINDFSVARGGATTLVLLLLKLLRSRDIPVTLIVGDDGENPLFSELGLDVVPLGQKELLKGNLLRTAVSGIDNAPASKLVQDWIARNDTPGTVYHVHTWSQILSPSIFLPLRRVADRTVFHAHDSFHACPNGAYMNYPKETQCMLVPLGGRCLTTNCDRRSYAHKLWRSARQARLFVAMGQDIPWGSILLIHEKMTDGFKRAGYTTDILRTIRNPASPFIASRVPAEDNRSYFFIGRLEQEKGPQDALAAARAAGVSLEVIGDGPLRETLMAQYPDMVFHGWRQADEIGELIKRARALVIPSRLPEPFGLVAVEAAASGIPLILTEMALLADEVVRSGIGLTCNTQDTASFATTLRTIEEMSREDLHRMSERAYAGAIAMANTPEAWADKLLDVYKDLLTASH</sequence>
<organism evidence="2 3">
    <name type="scientific">Rhizobium glycinendophyticum</name>
    <dbReference type="NCBI Taxonomy" id="2589807"/>
    <lineage>
        <taxon>Bacteria</taxon>
        <taxon>Pseudomonadati</taxon>
        <taxon>Pseudomonadota</taxon>
        <taxon>Alphaproteobacteria</taxon>
        <taxon>Hyphomicrobiales</taxon>
        <taxon>Rhizobiaceae</taxon>
        <taxon>Rhizobium/Agrobacterium group</taxon>
        <taxon>Rhizobium</taxon>
    </lineage>
</organism>
<dbReference type="PANTHER" id="PTHR12526">
    <property type="entry name" value="GLYCOSYLTRANSFERASE"/>
    <property type="match status" value="1"/>
</dbReference>
<comment type="caution">
    <text evidence="2">The sequence shown here is derived from an EMBL/GenBank/DDBJ whole genome shotgun (WGS) entry which is preliminary data.</text>
</comment>
<dbReference type="Proteomes" id="UP000316429">
    <property type="component" value="Unassembled WGS sequence"/>
</dbReference>
<dbReference type="EMBL" id="VFYP01000005">
    <property type="protein sequence ID" value="TPP05476.1"/>
    <property type="molecule type" value="Genomic_DNA"/>
</dbReference>